<protein>
    <submittedName>
        <fullName evidence="1">DsrE family protein</fullName>
    </submittedName>
</protein>
<dbReference type="InterPro" id="IPR003787">
    <property type="entry name" value="Sulphur_relay_DsrE/F-like"/>
</dbReference>
<sequence>MMQKLLFIFNESPYGTEKTFNGLRYAVNLLEEYGKEVEVKAFFFSDSVLAGLAGQNPNDGYNVQQTLEILTGLGAEAKLCTSCTKARGITHLPLVQGVTVGTLDDVSAWTLWADKVVNF</sequence>
<dbReference type="InterPro" id="IPR027396">
    <property type="entry name" value="DsrEFH-like"/>
</dbReference>
<accession>A0A380TWD1</accession>
<dbReference type="GO" id="GO:0005829">
    <property type="term" value="C:cytosol"/>
    <property type="evidence" value="ECO:0007669"/>
    <property type="project" value="TreeGrafter"/>
</dbReference>
<dbReference type="PANTHER" id="PTHR34874">
    <property type="entry name" value="PROTEIN YCHN"/>
    <property type="match status" value="1"/>
</dbReference>
<gene>
    <name evidence="1" type="primary">ychN</name>
    <name evidence="1" type="ORF">NCTC10801_01652</name>
</gene>
<evidence type="ECO:0000313" key="1">
    <source>
        <dbReference type="EMBL" id="SUT92294.1"/>
    </source>
</evidence>
<proteinExistence type="predicted"/>
<evidence type="ECO:0000313" key="2">
    <source>
        <dbReference type="Proteomes" id="UP000254649"/>
    </source>
</evidence>
<dbReference type="SUPFAM" id="SSF75169">
    <property type="entry name" value="DsrEFH-like"/>
    <property type="match status" value="1"/>
</dbReference>
<dbReference type="Gene3D" id="3.40.1260.10">
    <property type="entry name" value="DsrEFH-like"/>
    <property type="match status" value="1"/>
</dbReference>
<dbReference type="PANTHER" id="PTHR34874:SF1">
    <property type="entry name" value="PROTEIN YCHN"/>
    <property type="match status" value="1"/>
</dbReference>
<reference evidence="1 2" key="1">
    <citation type="submission" date="2018-06" db="EMBL/GenBank/DDBJ databases">
        <authorList>
            <consortium name="Pathogen Informatics"/>
            <person name="Doyle S."/>
        </authorList>
    </citation>
    <scope>NUCLEOTIDE SEQUENCE [LARGE SCALE GENOMIC DNA]</scope>
    <source>
        <strain evidence="1 2">NCTC10801</strain>
    </source>
</reference>
<dbReference type="Proteomes" id="UP000254649">
    <property type="component" value="Unassembled WGS sequence"/>
</dbReference>
<dbReference type="AlphaFoldDB" id="A0A380TWD1"/>
<dbReference type="EMBL" id="UFRQ01000003">
    <property type="protein sequence ID" value="SUT92294.1"/>
    <property type="molecule type" value="Genomic_DNA"/>
</dbReference>
<keyword evidence="2" id="KW-1185">Reference proteome</keyword>
<name>A0A380TWD1_9PAST</name>
<dbReference type="Pfam" id="PF02635">
    <property type="entry name" value="DsrE"/>
    <property type="match status" value="1"/>
</dbReference>
<organism evidence="1 2">
    <name type="scientific">[Actinobacillus] rossii</name>
    <dbReference type="NCBI Taxonomy" id="123820"/>
    <lineage>
        <taxon>Bacteria</taxon>
        <taxon>Pseudomonadati</taxon>
        <taxon>Pseudomonadota</taxon>
        <taxon>Gammaproteobacteria</taxon>
        <taxon>Pasteurellales</taxon>
        <taxon>Pasteurellaceae</taxon>
    </lineage>
</organism>